<evidence type="ECO:0000313" key="2">
    <source>
        <dbReference type="Proteomes" id="UP000237105"/>
    </source>
</evidence>
<dbReference type="PANTHER" id="PTHR33240">
    <property type="entry name" value="OS08G0508500 PROTEIN"/>
    <property type="match status" value="1"/>
</dbReference>
<dbReference type="AlphaFoldDB" id="A0A2P5CYZ6"/>
<name>A0A2P5CYZ6_PARAD</name>
<evidence type="ECO:0008006" key="3">
    <source>
        <dbReference type="Google" id="ProtNLM"/>
    </source>
</evidence>
<comment type="caution">
    <text evidence="1">The sequence shown here is derived from an EMBL/GenBank/DDBJ whole genome shotgun (WGS) entry which is preliminary data.</text>
</comment>
<feature type="non-terminal residue" evidence="1">
    <location>
        <position position="110"/>
    </location>
</feature>
<keyword evidence="2" id="KW-1185">Reference proteome</keyword>
<evidence type="ECO:0000313" key="1">
    <source>
        <dbReference type="EMBL" id="PON66269.1"/>
    </source>
</evidence>
<dbReference type="OrthoDB" id="1166097at2759"/>
<dbReference type="PANTHER" id="PTHR33240:SF15">
    <property type="entry name" value="GAG-PRO-LIKE PROTEIN"/>
    <property type="match status" value="1"/>
</dbReference>
<dbReference type="Proteomes" id="UP000237105">
    <property type="component" value="Unassembled WGS sequence"/>
</dbReference>
<accession>A0A2P5CYZ6</accession>
<protein>
    <recommendedName>
        <fullName evidence="3">Aspartic peptidase domain containing protein</fullName>
    </recommendedName>
</protein>
<proteinExistence type="predicted"/>
<sequence length="110" mass="12020">MGHSVDHMMTGESYASAAPIAFTQQDLTTVHLPHDDLLVIKLQIDSVLIGRVLVDSGSSVDVLFFSAFESMGLNRNALRLTCQLLFVFNNTRVNPLGIVTLKVCAAERCL</sequence>
<organism evidence="1 2">
    <name type="scientific">Parasponia andersonii</name>
    <name type="common">Sponia andersonii</name>
    <dbReference type="NCBI Taxonomy" id="3476"/>
    <lineage>
        <taxon>Eukaryota</taxon>
        <taxon>Viridiplantae</taxon>
        <taxon>Streptophyta</taxon>
        <taxon>Embryophyta</taxon>
        <taxon>Tracheophyta</taxon>
        <taxon>Spermatophyta</taxon>
        <taxon>Magnoliopsida</taxon>
        <taxon>eudicotyledons</taxon>
        <taxon>Gunneridae</taxon>
        <taxon>Pentapetalae</taxon>
        <taxon>rosids</taxon>
        <taxon>fabids</taxon>
        <taxon>Rosales</taxon>
        <taxon>Cannabaceae</taxon>
        <taxon>Parasponia</taxon>
    </lineage>
</organism>
<dbReference type="EMBL" id="JXTB01000081">
    <property type="protein sequence ID" value="PON66269.1"/>
    <property type="molecule type" value="Genomic_DNA"/>
</dbReference>
<reference evidence="2" key="1">
    <citation type="submission" date="2016-06" db="EMBL/GenBank/DDBJ databases">
        <title>Parallel loss of symbiosis genes in relatives of nitrogen-fixing non-legume Parasponia.</title>
        <authorList>
            <person name="Van Velzen R."/>
            <person name="Holmer R."/>
            <person name="Bu F."/>
            <person name="Rutten L."/>
            <person name="Van Zeijl A."/>
            <person name="Liu W."/>
            <person name="Santuari L."/>
            <person name="Cao Q."/>
            <person name="Sharma T."/>
            <person name="Shen D."/>
            <person name="Roswanjaya Y."/>
            <person name="Wardhani T."/>
            <person name="Kalhor M.S."/>
            <person name="Jansen J."/>
            <person name="Van den Hoogen J."/>
            <person name="Gungor B."/>
            <person name="Hartog M."/>
            <person name="Hontelez J."/>
            <person name="Verver J."/>
            <person name="Yang W.-C."/>
            <person name="Schijlen E."/>
            <person name="Repin R."/>
            <person name="Schilthuizen M."/>
            <person name="Schranz E."/>
            <person name="Heidstra R."/>
            <person name="Miyata K."/>
            <person name="Fedorova E."/>
            <person name="Kohlen W."/>
            <person name="Bisseling T."/>
            <person name="Smit S."/>
            <person name="Geurts R."/>
        </authorList>
    </citation>
    <scope>NUCLEOTIDE SEQUENCE [LARGE SCALE GENOMIC DNA]</scope>
    <source>
        <strain evidence="2">cv. WU1-14</strain>
    </source>
</reference>
<gene>
    <name evidence="1" type="ORF">PanWU01x14_111340</name>
</gene>